<name>A0A507FKT1_9FUNG</name>
<dbReference type="Pfam" id="PF23099">
    <property type="entry name" value="UTP20_C"/>
    <property type="match status" value="1"/>
</dbReference>
<protein>
    <submittedName>
        <fullName evidence="6">Uncharacterized protein</fullName>
    </submittedName>
</protein>
<evidence type="ECO:0000313" key="6">
    <source>
        <dbReference type="EMBL" id="TPX76873.1"/>
    </source>
</evidence>
<evidence type="ECO:0000259" key="3">
    <source>
        <dbReference type="Pfam" id="PF07539"/>
    </source>
</evidence>
<dbReference type="PANTHER" id="PTHR17695:SF11">
    <property type="entry name" value="SMALL SUBUNIT PROCESSOME COMPONENT 20 HOMOLOG"/>
    <property type="match status" value="1"/>
</dbReference>
<dbReference type="Gene3D" id="1.25.10.10">
    <property type="entry name" value="Leucine-rich Repeat Variant"/>
    <property type="match status" value="4"/>
</dbReference>
<gene>
    <name evidence="6" type="ORF">CcCBS67573_g01844</name>
</gene>
<dbReference type="Proteomes" id="UP000320333">
    <property type="component" value="Unassembled WGS sequence"/>
</dbReference>
<evidence type="ECO:0000259" key="5">
    <source>
        <dbReference type="Pfam" id="PF23099"/>
    </source>
</evidence>
<keyword evidence="1" id="KW-0175">Coiled coil</keyword>
<comment type="caution">
    <text evidence="6">The sequence shown here is derived from an EMBL/GenBank/DDBJ whole genome shotgun (WGS) entry which is preliminary data.</text>
</comment>
<dbReference type="STRING" id="246404.A0A507FKT1"/>
<keyword evidence="7" id="KW-1185">Reference proteome</keyword>
<feature type="domain" description="U3 small nucleolar RNA-associated protein 20" evidence="4">
    <location>
        <begin position="1745"/>
        <end position="1963"/>
    </location>
</feature>
<reference evidence="6 7" key="1">
    <citation type="journal article" date="2019" name="Sci. Rep.">
        <title>Comparative genomics of chytrid fungi reveal insights into the obligate biotrophic and pathogenic lifestyle of Synchytrium endobioticum.</title>
        <authorList>
            <person name="van de Vossenberg B.T.L.H."/>
            <person name="Warris S."/>
            <person name="Nguyen H.D.T."/>
            <person name="van Gent-Pelzer M.P.E."/>
            <person name="Joly D.L."/>
            <person name="van de Geest H.C."/>
            <person name="Bonants P.J.M."/>
            <person name="Smith D.S."/>
            <person name="Levesque C.A."/>
            <person name="van der Lee T.A.J."/>
        </authorList>
    </citation>
    <scope>NUCLEOTIDE SEQUENCE [LARGE SCALE GENOMIC DNA]</scope>
    <source>
        <strain evidence="6 7">CBS 675.73</strain>
    </source>
</reference>
<organism evidence="6 7">
    <name type="scientific">Chytriomyces confervae</name>
    <dbReference type="NCBI Taxonomy" id="246404"/>
    <lineage>
        <taxon>Eukaryota</taxon>
        <taxon>Fungi</taxon>
        <taxon>Fungi incertae sedis</taxon>
        <taxon>Chytridiomycota</taxon>
        <taxon>Chytridiomycota incertae sedis</taxon>
        <taxon>Chytridiomycetes</taxon>
        <taxon>Chytridiales</taxon>
        <taxon>Chytriomycetaceae</taxon>
        <taxon>Chytriomyces</taxon>
    </lineage>
</organism>
<dbReference type="GO" id="GO:0032040">
    <property type="term" value="C:small-subunit processome"/>
    <property type="evidence" value="ECO:0007669"/>
    <property type="project" value="TreeGrafter"/>
</dbReference>
<dbReference type="InterPro" id="IPR057525">
    <property type="entry name" value="UTP20_C"/>
</dbReference>
<evidence type="ECO:0000259" key="4">
    <source>
        <dbReference type="Pfam" id="PF20416"/>
    </source>
</evidence>
<dbReference type="InterPro" id="IPR052575">
    <property type="entry name" value="SSU_processome_comp_20"/>
</dbReference>
<dbReference type="InterPro" id="IPR046523">
    <property type="entry name" value="UTP20_dom"/>
</dbReference>
<dbReference type="SUPFAM" id="SSF48371">
    <property type="entry name" value="ARM repeat"/>
    <property type="match status" value="3"/>
</dbReference>
<dbReference type="PANTHER" id="PTHR17695">
    <property type="entry name" value="SMALL SUBUNIT PROCESSOME COMPONENT 20 HOMOLOG"/>
    <property type="match status" value="1"/>
</dbReference>
<dbReference type="EMBL" id="QEAP01000034">
    <property type="protein sequence ID" value="TPX76873.1"/>
    <property type="molecule type" value="Genomic_DNA"/>
</dbReference>
<feature type="domain" description="U3 small nucleolar RNA-associated protein 20 N-terminal" evidence="3">
    <location>
        <begin position="910"/>
        <end position="1523"/>
    </location>
</feature>
<dbReference type="InterPro" id="IPR011430">
    <property type="entry name" value="UTP20_N"/>
</dbReference>
<feature type="domain" description="U3 small nucleolar RNA-associated protein 20 C-terminal" evidence="5">
    <location>
        <begin position="2376"/>
        <end position="2674"/>
    </location>
</feature>
<dbReference type="Pfam" id="PF07539">
    <property type="entry name" value="UTP20_N"/>
    <property type="match status" value="1"/>
</dbReference>
<evidence type="ECO:0000313" key="7">
    <source>
        <dbReference type="Proteomes" id="UP000320333"/>
    </source>
</evidence>
<dbReference type="Pfam" id="PF20416">
    <property type="entry name" value="UTP20"/>
    <property type="match status" value="1"/>
</dbReference>
<feature type="compositionally biased region" description="Basic residues" evidence="2">
    <location>
        <begin position="2679"/>
        <end position="2692"/>
    </location>
</feature>
<evidence type="ECO:0000256" key="2">
    <source>
        <dbReference type="SAM" id="MobiDB-lite"/>
    </source>
</evidence>
<dbReference type="InterPro" id="IPR016024">
    <property type="entry name" value="ARM-type_fold"/>
</dbReference>
<feature type="region of interest" description="Disordered" evidence="2">
    <location>
        <begin position="2636"/>
        <end position="2692"/>
    </location>
</feature>
<evidence type="ECO:0000256" key="1">
    <source>
        <dbReference type="SAM" id="Coils"/>
    </source>
</evidence>
<dbReference type="GO" id="GO:0030686">
    <property type="term" value="C:90S preribosome"/>
    <property type="evidence" value="ECO:0007669"/>
    <property type="project" value="TreeGrafter"/>
</dbReference>
<dbReference type="InterPro" id="IPR011989">
    <property type="entry name" value="ARM-like"/>
</dbReference>
<proteinExistence type="predicted"/>
<dbReference type="OrthoDB" id="360653at2759"/>
<accession>A0A507FKT1</accession>
<sequence length="2692" mass="304660">MSRELNKTGGANRYRYQSFTERIKTIKIDSVHKVVKNNVGINATNSQDVECFFVDGLAHWQDLNCTNEFTSFRREVTKYAQSLQQILYHQTEIVDLIVKYLENPNCLAAEPLMSLSTLLARDLQEEFFPHFPRVLTSILSLIHKTDAKLLEAIFNSVAYLFKYLAQEVSDDVLPTFKIFQRVLQDHRPYIRQFGAEAFGFIVRKVSGDNLTAFLKYTIKSLQKEMSEAYSEGVALLMFETLKQVRNTLHSRAIAILRLNLNLVLSMCPDSEDIAFLTLNKTIICLGHHITPETSEDLWEFLTETLTLSLEKFQQDSSLEERFRKISELFASLTLLRRGSKIANRKTIFGIVDTALTALTAKGSRLSTPFVRCLASLVAFSPLEDILVAGKGPLQTLFGSKDSVNIFMFCELLQRLKSDHLAKIVMPHLISFLVETWETDPAAPMLYISSLIDTNFESQIQYISHEFKTPDGCIKLPASIVKAFKATVTSALNVSNVKWDTEIEALVHGDMTTKSRLAETGIAIACTQIVSMPVNEVFAALEQFLLRVLDDVEGKVSPGMFEGEFGTVSRRACVAVLVGKALNALVAKCVATREVARLAPLFRAIVVRILTVFEGDVRAIEAVAGFVEITSSLSSSISLTTDEYEKVLQVLSPNVGSVDPAVRLHSLRIIIALSGYVANQDVQVFQIALDIERVEDSLATFREKSMLIKRIDNLLLAKMVSKTNEEAAVRYCLALLSSKFSMIHAEVSTVLVNFAKRNYDLFWKHYLPVLLTTKKQGHKPIDFDLNFAEVTSTINLDKRATTLCTYVNKVMDISQKTAARFQNLDEFGRRAFFETSTAAVNRLDDKQYYLLLLKVLRSLPNLVEQKSSQLFPLYFELLHSDIEDTEEEKDEEDEIDINEQVESSSIRGIVVEFLHVFENLKNPASTTDASKLYASFLDLLSNGDAKIQQLALNCVLTWKQAGIVAYAEHLRGLTEDAKFRDFLSTLDIDALRTGVKMENQPALLQALVRILYGKLISRRGRGSSKVGLKARRNAIFAFMVSLDDGDREFLIDLMVAPFKSILKQESVNMDGEFAFADSIVASGSSWPIKFQLGFMNIIEDSIKQLKNHIAPVLPRVLSVIMYLMNAAEREVIDESIEVVDVQIMRVKQLKDVRQLCIHRLAQLFNSIDGFDFAPYVPAIYESVIDRRIPKFDTENTQASSALMDVLVAWSKRKEYVMFLNHRAELLPKLLAVLAAKNVQESVTSIVVGVFESILVIDKENPDMNLAEHLIKPNMSHMLKNFEVLLSKLLLLSTARYSSISLTSRVISVLAQTSKFVSSPVEAESLMVILTPCLRKRTQTVSEQLKVDILEILANCIPILPSLQDPATRMESPYFVLICQMLSTLTERVSRSKAVNAFRVFAALETKLQPIVALVEKFNAYLPRRIEEPDFNLRFDAFTEVGQDLYKTLDSDQWLPVLHSLVHSLQDVTEFSIRTSAAFCLSKFIDVASGQAEDVSSSDPAQVEKLRAQVIHVLLPAVKKAVKSNVELVRSEFMTLLGIMVKNFPEMDEFKDLVVLLADADDEASFFSNVYHMQMHRRIRSLKRLSEICSTGSISQSNVANIFLPLVTHVIFEANRQVDNNIMNEAITTIAACATCLSWGKYHDLIKRFLKAIARRPLLEKELIRVVVAVLENFKFQMVPTAAAETIATDTAEVATIMDMDSDGEDDEMDVDAKPQEKQENVEQMQRIHTTVVKKLIPDLFGHLTKNDDENVNLRVPVAVAITKLLLKLPEESMNVELPRLLTTVCQFLKNRLQDVRDGCRDALLKIARELGPAYFPFIIKELQGALLRGYQLHVLGFTVHHLLVGVTDTFGESGFDTSIDMLVRIFVKDIFGEISDEREVEEMNGKLKEQKRTKSFDSFELVSRVMKLDKITTLLLPLKELMLESNSSKTSNKIQDILRKVVTGLNANTKLDETELLVFVHGLITENLPLSKVAAYKKDRKTEAEKRITVQMRRNEPLEDMLTYFKANAYMFIDFGMSLLLVTIKKDMVRQNNPEHLKMMDPLVEILSKSLYSQHSTVVVNALRIFSLLVKWPLPSLEVSIPVIVKRLFDLFLKKGDGSAEKSDAALKLLGVIVKECPYANINQKQIMTLITVLTPELEEPDRQSAAFALIRSILNRKYIFAEMYDLMAVVSKIMITSQSTHVRDMCRQCHSQFLLEYPHGPMRLKKEFNYLMQNLNYEFESGRESVLFFFSTCIPKLSDVILAEFSEMLLLSFVMVLVNDESPKCREKGSDLIKLLIRHSSPAKRETFLKLAEKWFDQSEQPQLLRTAAQLLGLFVDSVSERDMKPALDQMVPKLISILALVRDEAEKASYVDEDSMQQDSADGKLEFWQAGYYTLNTFNKMFAKSPSLIQSALCADIWEYLKHFLLYPHTWMRSISCKLFGVLFASVDLDAPVVDSSNAALQATILDARSITFISMQFTKQLESTQLAEDLAKQVVKNLLFIGKCIMRLHNSEEVQEEAEMEELDDEEAAANELMEVGDGEDDQEKPAGNPLLVKIFKRLAYIGRADQGKSKTLLRKSVFQWYGAMMLSLKCDDYRPYLVPAMSILYRTINSFGQDPEEIKTLAKEISEHLQNHVGITVYLEVYNSVHTRVQEVRQGRKTQRKVQAIVDPVSSAKRREQKNQTKKAGKKRRAEEFSKSRIRTGNTKRARNM</sequence>
<feature type="coiled-coil region" evidence="1">
    <location>
        <begin position="2488"/>
        <end position="2518"/>
    </location>
</feature>